<name>A0A2W7J1X8_9PROT</name>
<evidence type="ECO:0000313" key="3">
    <source>
        <dbReference type="EMBL" id="PZW45589.1"/>
    </source>
</evidence>
<dbReference type="SUPFAM" id="SSF53850">
    <property type="entry name" value="Periplasmic binding protein-like II"/>
    <property type="match status" value="1"/>
</dbReference>
<comment type="similarity">
    <text evidence="1">Belongs to the UPF0065 (bug) family.</text>
</comment>
<proteinExistence type="inferred from homology"/>
<evidence type="ECO:0000313" key="4">
    <source>
        <dbReference type="Proteomes" id="UP000249688"/>
    </source>
</evidence>
<dbReference type="Gene3D" id="3.40.190.10">
    <property type="entry name" value="Periplasmic binding protein-like II"/>
    <property type="match status" value="1"/>
</dbReference>
<comment type="caution">
    <text evidence="3">The sequence shown here is derived from an EMBL/GenBank/DDBJ whole genome shotgun (WGS) entry which is preliminary data.</text>
</comment>
<dbReference type="InterPro" id="IPR005064">
    <property type="entry name" value="BUG"/>
</dbReference>
<feature type="signal peptide" evidence="2">
    <location>
        <begin position="1"/>
        <end position="21"/>
    </location>
</feature>
<evidence type="ECO:0000256" key="1">
    <source>
        <dbReference type="ARBA" id="ARBA00006987"/>
    </source>
</evidence>
<keyword evidence="3" id="KW-0675">Receptor</keyword>
<sequence length="326" mass="33289">MRRRPLLAAPLLLLAPARGEAAAVAVWPNRPIRFVIPWPEDNAAAAIGRLVGAAMAPRLGGELVFEYGPQELGAEGDETVARSPSDGHAILLAGARTFYRPLLRPDTSLDPDRDFDFVGPIGDAPFALVVRNGLPRDLLGFVAHARANPGRLNMASTGQGGTSHLAGELFNRMAGIEAVHVPYRGSVPALADLVGSRVDYGFDTLAAVQGHAMAQRIAMLGVSTPARVAMAAGVPTIAEAGGATPLARFVAAPWLGICCPAGVAAPVVGGLAAALAAALAEPEVVAGLAGQGCRAFSLGPAGFAAYVRAEQRTWAGAIAAAGLRPG</sequence>
<dbReference type="InterPro" id="IPR042100">
    <property type="entry name" value="Bug_dom1"/>
</dbReference>
<dbReference type="PANTHER" id="PTHR42928">
    <property type="entry name" value="TRICARBOXYLATE-BINDING PROTEIN"/>
    <property type="match status" value="1"/>
</dbReference>
<keyword evidence="2" id="KW-0732">Signal</keyword>
<dbReference type="PANTHER" id="PTHR42928:SF5">
    <property type="entry name" value="BLR1237 PROTEIN"/>
    <property type="match status" value="1"/>
</dbReference>
<gene>
    <name evidence="3" type="ORF">C8P66_1113</name>
</gene>
<dbReference type="Pfam" id="PF03401">
    <property type="entry name" value="TctC"/>
    <property type="match status" value="1"/>
</dbReference>
<evidence type="ECO:0000256" key="2">
    <source>
        <dbReference type="SAM" id="SignalP"/>
    </source>
</evidence>
<keyword evidence="4" id="KW-1185">Reference proteome</keyword>
<accession>A0A2W7J1X8</accession>
<dbReference type="AlphaFoldDB" id="A0A2W7J1X8"/>
<protein>
    <submittedName>
        <fullName evidence="3">Tripartite-type tricarboxylate transporter receptor subunit TctC</fullName>
    </submittedName>
</protein>
<dbReference type="Gene3D" id="3.40.190.150">
    <property type="entry name" value="Bordetella uptake gene, domain 1"/>
    <property type="match status" value="1"/>
</dbReference>
<dbReference type="Proteomes" id="UP000249688">
    <property type="component" value="Unassembled WGS sequence"/>
</dbReference>
<organism evidence="3 4">
    <name type="scientific">Humitalea rosea</name>
    <dbReference type="NCBI Taxonomy" id="990373"/>
    <lineage>
        <taxon>Bacteria</taxon>
        <taxon>Pseudomonadati</taxon>
        <taxon>Pseudomonadota</taxon>
        <taxon>Alphaproteobacteria</taxon>
        <taxon>Acetobacterales</taxon>
        <taxon>Roseomonadaceae</taxon>
        <taxon>Humitalea</taxon>
    </lineage>
</organism>
<feature type="chain" id="PRO_5015986378" evidence="2">
    <location>
        <begin position="22"/>
        <end position="326"/>
    </location>
</feature>
<dbReference type="OrthoDB" id="7250553at2"/>
<dbReference type="EMBL" id="QKYU01000011">
    <property type="protein sequence ID" value="PZW45589.1"/>
    <property type="molecule type" value="Genomic_DNA"/>
</dbReference>
<reference evidence="3 4" key="1">
    <citation type="submission" date="2018-06" db="EMBL/GenBank/DDBJ databases">
        <title>Genomic Encyclopedia of Archaeal and Bacterial Type Strains, Phase II (KMG-II): from individual species to whole genera.</title>
        <authorList>
            <person name="Goeker M."/>
        </authorList>
    </citation>
    <scope>NUCLEOTIDE SEQUENCE [LARGE SCALE GENOMIC DNA]</scope>
    <source>
        <strain evidence="3 4">DSM 24525</strain>
    </source>
</reference>
<dbReference type="RefSeq" id="WP_158537203.1">
    <property type="nucleotide sequence ID" value="NZ_QKYU01000011.1"/>
</dbReference>